<gene>
    <name evidence="1" type="ORF">BDM02DRAFT_3165297</name>
</gene>
<sequence length="318" mass="36072">MYDGTSDSKRSEPTHLASLLDVESLDVNLYRSTDLRLPRGARGIFGGQVISQAIVAATKTVDQAFHLHSLHCYFVLNGLPTTIYYNVDRIRNGRSYSTRAVRAVQNGKTIFIMLCSFQKPEPWQPTYRSPMPKVAAPEECETLQVYYRKRATEQTDDWAKGYFIVRAKMRERSPIEVRQAAGGSQDGYYVQCHWMRAISLPECDAAYQKAVLGYISDVYFLETGSNALGLRESSEEGADVVAFFTTIDHSIWYYSDDFDCSQWLMFESRVPQVGSGRAIVHRRVFTRDGTLIANFSQEGVVRARVHGPEESRKVESKL</sequence>
<name>A0ACB6ZM95_THEGA</name>
<organism evidence="1 2">
    <name type="scientific">Thelephora ganbajun</name>
    <name type="common">Ganba fungus</name>
    <dbReference type="NCBI Taxonomy" id="370292"/>
    <lineage>
        <taxon>Eukaryota</taxon>
        <taxon>Fungi</taxon>
        <taxon>Dikarya</taxon>
        <taxon>Basidiomycota</taxon>
        <taxon>Agaricomycotina</taxon>
        <taxon>Agaricomycetes</taxon>
        <taxon>Thelephorales</taxon>
        <taxon>Thelephoraceae</taxon>
        <taxon>Thelephora</taxon>
    </lineage>
</organism>
<comment type="caution">
    <text evidence="1">The sequence shown here is derived from an EMBL/GenBank/DDBJ whole genome shotgun (WGS) entry which is preliminary data.</text>
</comment>
<proteinExistence type="predicted"/>
<accession>A0ACB6ZM95</accession>
<dbReference type="EMBL" id="MU117986">
    <property type="protein sequence ID" value="KAF9650281.1"/>
    <property type="molecule type" value="Genomic_DNA"/>
</dbReference>
<evidence type="ECO:0000313" key="1">
    <source>
        <dbReference type="EMBL" id="KAF9650281.1"/>
    </source>
</evidence>
<reference evidence="1" key="2">
    <citation type="journal article" date="2020" name="Nat. Commun.">
        <title>Large-scale genome sequencing of mycorrhizal fungi provides insights into the early evolution of symbiotic traits.</title>
        <authorList>
            <person name="Miyauchi S."/>
            <person name="Kiss E."/>
            <person name="Kuo A."/>
            <person name="Drula E."/>
            <person name="Kohler A."/>
            <person name="Sanchez-Garcia M."/>
            <person name="Morin E."/>
            <person name="Andreopoulos B."/>
            <person name="Barry K.W."/>
            <person name="Bonito G."/>
            <person name="Buee M."/>
            <person name="Carver A."/>
            <person name="Chen C."/>
            <person name="Cichocki N."/>
            <person name="Clum A."/>
            <person name="Culley D."/>
            <person name="Crous P.W."/>
            <person name="Fauchery L."/>
            <person name="Girlanda M."/>
            <person name="Hayes R.D."/>
            <person name="Keri Z."/>
            <person name="LaButti K."/>
            <person name="Lipzen A."/>
            <person name="Lombard V."/>
            <person name="Magnuson J."/>
            <person name="Maillard F."/>
            <person name="Murat C."/>
            <person name="Nolan M."/>
            <person name="Ohm R.A."/>
            <person name="Pangilinan J."/>
            <person name="Pereira M.F."/>
            <person name="Perotto S."/>
            <person name="Peter M."/>
            <person name="Pfister S."/>
            <person name="Riley R."/>
            <person name="Sitrit Y."/>
            <person name="Stielow J.B."/>
            <person name="Szollosi G."/>
            <person name="Zifcakova L."/>
            <person name="Stursova M."/>
            <person name="Spatafora J.W."/>
            <person name="Tedersoo L."/>
            <person name="Vaario L.M."/>
            <person name="Yamada A."/>
            <person name="Yan M."/>
            <person name="Wang P."/>
            <person name="Xu J."/>
            <person name="Bruns T."/>
            <person name="Baldrian P."/>
            <person name="Vilgalys R."/>
            <person name="Dunand C."/>
            <person name="Henrissat B."/>
            <person name="Grigoriev I.V."/>
            <person name="Hibbett D."/>
            <person name="Nagy L.G."/>
            <person name="Martin F.M."/>
        </authorList>
    </citation>
    <scope>NUCLEOTIDE SEQUENCE</scope>
    <source>
        <strain evidence="1">P2</strain>
    </source>
</reference>
<keyword evidence="2" id="KW-1185">Reference proteome</keyword>
<evidence type="ECO:0000313" key="2">
    <source>
        <dbReference type="Proteomes" id="UP000886501"/>
    </source>
</evidence>
<reference evidence="1" key="1">
    <citation type="submission" date="2019-10" db="EMBL/GenBank/DDBJ databases">
        <authorList>
            <consortium name="DOE Joint Genome Institute"/>
            <person name="Kuo A."/>
            <person name="Miyauchi S."/>
            <person name="Kiss E."/>
            <person name="Drula E."/>
            <person name="Kohler A."/>
            <person name="Sanchez-Garcia M."/>
            <person name="Andreopoulos B."/>
            <person name="Barry K.W."/>
            <person name="Bonito G."/>
            <person name="Buee M."/>
            <person name="Carver A."/>
            <person name="Chen C."/>
            <person name="Cichocki N."/>
            <person name="Clum A."/>
            <person name="Culley D."/>
            <person name="Crous P.W."/>
            <person name="Fauchery L."/>
            <person name="Girlanda M."/>
            <person name="Hayes R."/>
            <person name="Keri Z."/>
            <person name="Labutti K."/>
            <person name="Lipzen A."/>
            <person name="Lombard V."/>
            <person name="Magnuson J."/>
            <person name="Maillard F."/>
            <person name="Morin E."/>
            <person name="Murat C."/>
            <person name="Nolan M."/>
            <person name="Ohm R."/>
            <person name="Pangilinan J."/>
            <person name="Pereira M."/>
            <person name="Perotto S."/>
            <person name="Peter M."/>
            <person name="Riley R."/>
            <person name="Sitrit Y."/>
            <person name="Stielow B."/>
            <person name="Szollosi G."/>
            <person name="Zifcakova L."/>
            <person name="Stursova M."/>
            <person name="Spatafora J.W."/>
            <person name="Tedersoo L."/>
            <person name="Vaario L.-M."/>
            <person name="Yamada A."/>
            <person name="Yan M."/>
            <person name="Wang P."/>
            <person name="Xu J."/>
            <person name="Bruns T."/>
            <person name="Baldrian P."/>
            <person name="Vilgalys R."/>
            <person name="Henrissat B."/>
            <person name="Grigoriev I.V."/>
            <person name="Hibbett D."/>
            <person name="Nagy L.G."/>
            <person name="Martin F.M."/>
        </authorList>
    </citation>
    <scope>NUCLEOTIDE SEQUENCE</scope>
    <source>
        <strain evidence="1">P2</strain>
    </source>
</reference>
<protein>
    <submittedName>
        <fullName evidence="1">Thioesterase/thiol ester dehydrase-isomerase</fullName>
    </submittedName>
</protein>
<dbReference type="Proteomes" id="UP000886501">
    <property type="component" value="Unassembled WGS sequence"/>
</dbReference>